<dbReference type="Proteomes" id="UP000823674">
    <property type="component" value="Chromosome A02"/>
</dbReference>
<sequence length="87" mass="9975">MARLFAHLPSSSSSFDFTNGFGFINLDFELNYGLLIRLFDFELVLIEGHEILCFTREQLLQLKEAIQVSGASDLFGEEQSWGRSVRR</sequence>
<organism evidence="1 2">
    <name type="scientific">Brassica rapa subsp. trilocularis</name>
    <dbReference type="NCBI Taxonomy" id="1813537"/>
    <lineage>
        <taxon>Eukaryota</taxon>
        <taxon>Viridiplantae</taxon>
        <taxon>Streptophyta</taxon>
        <taxon>Embryophyta</taxon>
        <taxon>Tracheophyta</taxon>
        <taxon>Spermatophyta</taxon>
        <taxon>Magnoliopsida</taxon>
        <taxon>eudicotyledons</taxon>
        <taxon>Gunneridae</taxon>
        <taxon>Pentapetalae</taxon>
        <taxon>rosids</taxon>
        <taxon>malvids</taxon>
        <taxon>Brassicales</taxon>
        <taxon>Brassicaceae</taxon>
        <taxon>Brassiceae</taxon>
        <taxon>Brassica</taxon>
    </lineage>
</organism>
<evidence type="ECO:0000313" key="2">
    <source>
        <dbReference type="Proteomes" id="UP000823674"/>
    </source>
</evidence>
<keyword evidence="2" id="KW-1185">Reference proteome</keyword>
<gene>
    <name evidence="1" type="primary">A02g502920.1_BraROA</name>
    <name evidence="1" type="ORF">IGI04_005928</name>
</gene>
<comment type="caution">
    <text evidence="1">The sequence shown here is derived from an EMBL/GenBank/DDBJ whole genome shotgun (WGS) entry which is preliminary data.</text>
</comment>
<protein>
    <submittedName>
        <fullName evidence="1">Uncharacterized protein</fullName>
    </submittedName>
</protein>
<dbReference type="EMBL" id="JADBGQ010000002">
    <property type="protein sequence ID" value="KAG5409609.1"/>
    <property type="molecule type" value="Genomic_DNA"/>
</dbReference>
<name>A0ABQ7NFF3_BRACM</name>
<proteinExistence type="predicted"/>
<evidence type="ECO:0000313" key="1">
    <source>
        <dbReference type="EMBL" id="KAG5409609.1"/>
    </source>
</evidence>
<reference evidence="1 2" key="1">
    <citation type="submission" date="2021-03" db="EMBL/GenBank/DDBJ databases">
        <authorList>
            <person name="King G.J."/>
            <person name="Bancroft I."/>
            <person name="Baten A."/>
            <person name="Bloomfield J."/>
            <person name="Borpatragohain P."/>
            <person name="He Z."/>
            <person name="Irish N."/>
            <person name="Irwin J."/>
            <person name="Liu K."/>
            <person name="Mauleon R.P."/>
            <person name="Moore J."/>
            <person name="Morris R."/>
            <person name="Ostergaard L."/>
            <person name="Wang B."/>
            <person name="Wells R."/>
        </authorList>
    </citation>
    <scope>NUCLEOTIDE SEQUENCE [LARGE SCALE GENOMIC DNA]</scope>
    <source>
        <strain evidence="1">R-o-18</strain>
        <tissue evidence="1">Leaf</tissue>
    </source>
</reference>
<accession>A0ABQ7NFF3</accession>